<keyword evidence="2" id="KW-1185">Reference proteome</keyword>
<dbReference type="AlphaFoldDB" id="A0A0A1U388"/>
<dbReference type="VEuPathDB" id="AmoebaDB:EIN_344810"/>
<reference evidence="1 2" key="1">
    <citation type="submission" date="2012-10" db="EMBL/GenBank/DDBJ databases">
        <authorList>
            <person name="Zafar N."/>
            <person name="Inman J."/>
            <person name="Hall N."/>
            <person name="Lorenzi H."/>
            <person name="Caler E."/>
        </authorList>
    </citation>
    <scope>NUCLEOTIDE SEQUENCE [LARGE SCALE GENOMIC DNA]</scope>
    <source>
        <strain evidence="1 2">IP1</strain>
    </source>
</reference>
<name>A0A0A1U388_ENTIV</name>
<protein>
    <submittedName>
        <fullName evidence="1">Uncharacterized protein</fullName>
    </submittedName>
</protein>
<organism evidence="1 2">
    <name type="scientific">Entamoeba invadens IP1</name>
    <dbReference type="NCBI Taxonomy" id="370355"/>
    <lineage>
        <taxon>Eukaryota</taxon>
        <taxon>Amoebozoa</taxon>
        <taxon>Evosea</taxon>
        <taxon>Archamoebae</taxon>
        <taxon>Mastigamoebida</taxon>
        <taxon>Entamoebidae</taxon>
        <taxon>Entamoeba</taxon>
    </lineage>
</organism>
<proteinExistence type="predicted"/>
<dbReference type="KEGG" id="eiv:EIN_344810"/>
<sequence>MKSGDVLKTMVLLPKLKNVRCHAFEAVLVLLKSEEQTLHFNLIFENADDFESAGILFDSRADIISLDIRGVVNDTFVNFLHEFLQNSNLKKCALSYAIFVSLIAKGTNVLDVVRCDWRLRGTMDQKMFSLICKTVMEATNTNFILEVDSMKQNLLDKLVTTLPKTRFITHSLNKQNAKYILTKTIFYDTFTYKLKEDKLSCLSSKIKNEIKNLYLPVYFD</sequence>
<gene>
    <name evidence="1" type="ORF">EIN_344810</name>
</gene>
<dbReference type="Proteomes" id="UP000014680">
    <property type="component" value="Unassembled WGS sequence"/>
</dbReference>
<dbReference type="GeneID" id="14887499"/>
<dbReference type="RefSeq" id="XP_004255292.1">
    <property type="nucleotide sequence ID" value="XM_004255244.1"/>
</dbReference>
<evidence type="ECO:0000313" key="2">
    <source>
        <dbReference type="Proteomes" id="UP000014680"/>
    </source>
</evidence>
<dbReference type="EMBL" id="KB206755">
    <property type="protein sequence ID" value="ELP88521.1"/>
    <property type="molecule type" value="Genomic_DNA"/>
</dbReference>
<accession>A0A0A1U388</accession>
<evidence type="ECO:0000313" key="1">
    <source>
        <dbReference type="EMBL" id="ELP88521.1"/>
    </source>
</evidence>